<proteinExistence type="predicted"/>
<evidence type="ECO:0000256" key="2">
    <source>
        <dbReference type="SAM" id="Phobius"/>
    </source>
</evidence>
<dbReference type="EMBL" id="JAEDAL010000008">
    <property type="protein sequence ID" value="MBH9553980.1"/>
    <property type="molecule type" value="Genomic_DNA"/>
</dbReference>
<feature type="compositionally biased region" description="Pro residues" evidence="1">
    <location>
        <begin position="195"/>
        <end position="204"/>
    </location>
</feature>
<sequence>MKLRSIQRLVIAILVVLAALTAWYRPLQEIADAQVDAGLKRALISFASARALNAVISVFQGTELSIEPLGVGVTLTPGQILDPVNDLVEQFSSIMLLASVAFGVQKTLLAIGSHSAISIAVTGMALIWAPFFYREKAPSWLSRMLVILLMIRFAIPVVVVGSDWAFHQFLVKDYDQNQVALNETNGNLSKQTPPSAAPVTPPPEDPSEEKGLFDRFKERAKASIKTPSIDLQAIKKTVEELPERVLKLIVVFLMQTIIIPLLLLWTLYKIASTLAQPSSAREPTRPPQAAHIS</sequence>
<keyword evidence="2" id="KW-0472">Membrane</keyword>
<keyword evidence="2" id="KW-1133">Transmembrane helix</keyword>
<comment type="caution">
    <text evidence="3">The sequence shown here is derived from an EMBL/GenBank/DDBJ whole genome shotgun (WGS) entry which is preliminary data.</text>
</comment>
<organism evidence="3 4">
    <name type="scientific">Inhella gelatinilytica</name>
    <dbReference type="NCBI Taxonomy" id="2795030"/>
    <lineage>
        <taxon>Bacteria</taxon>
        <taxon>Pseudomonadati</taxon>
        <taxon>Pseudomonadota</taxon>
        <taxon>Betaproteobacteria</taxon>
        <taxon>Burkholderiales</taxon>
        <taxon>Sphaerotilaceae</taxon>
        <taxon>Inhella</taxon>
    </lineage>
</organism>
<dbReference type="Proteomes" id="UP000620139">
    <property type="component" value="Unassembled WGS sequence"/>
</dbReference>
<accession>A0A931IZQ0</accession>
<evidence type="ECO:0000313" key="4">
    <source>
        <dbReference type="Proteomes" id="UP000620139"/>
    </source>
</evidence>
<keyword evidence="2" id="KW-0812">Transmembrane</keyword>
<protein>
    <submittedName>
        <fullName evidence="3">Uncharacterized protein</fullName>
    </submittedName>
</protein>
<gene>
    <name evidence="3" type="ORF">I7X43_14125</name>
</gene>
<evidence type="ECO:0000256" key="1">
    <source>
        <dbReference type="SAM" id="MobiDB-lite"/>
    </source>
</evidence>
<name>A0A931IZQ0_9BURK</name>
<feature type="region of interest" description="Disordered" evidence="1">
    <location>
        <begin position="184"/>
        <end position="210"/>
    </location>
</feature>
<dbReference type="AlphaFoldDB" id="A0A931IZQ0"/>
<feature type="transmembrane region" description="Helical" evidence="2">
    <location>
        <begin position="145"/>
        <end position="166"/>
    </location>
</feature>
<reference evidence="3" key="1">
    <citation type="submission" date="2020-12" db="EMBL/GenBank/DDBJ databases">
        <title>The genome sequence of Inhella sp. 4Y17.</title>
        <authorList>
            <person name="Liu Y."/>
        </authorList>
    </citation>
    <scope>NUCLEOTIDE SEQUENCE</scope>
    <source>
        <strain evidence="3">4Y10</strain>
    </source>
</reference>
<feature type="transmembrane region" description="Helical" evidence="2">
    <location>
        <begin position="245"/>
        <end position="268"/>
    </location>
</feature>
<evidence type="ECO:0000313" key="3">
    <source>
        <dbReference type="EMBL" id="MBH9553980.1"/>
    </source>
</evidence>
<feature type="transmembrane region" description="Helical" evidence="2">
    <location>
        <begin position="116"/>
        <end position="133"/>
    </location>
</feature>
<dbReference type="RefSeq" id="WP_198101600.1">
    <property type="nucleotide sequence ID" value="NZ_JAEDAL010000008.1"/>
</dbReference>
<keyword evidence="4" id="KW-1185">Reference proteome</keyword>